<proteinExistence type="predicted"/>
<sequence length="270" mass="30852">MEDGGWLQGSMVSADHTQIMIANFDALQGDILLVVASQSCDVANNSEEDVEFSIARKIENIDGNCAFNKHPRILHIPAYIKNEDGTVSEIYLELRANEKVCIPKKELLELNIDKPCKMMSLKNRIIDNYVDWLAARYKRPALPSEFDRRVDKAWAKKKREKAFLRSSEYIKGIYIQISPSEEINENEVYSVNLLVLITDEAKANADIFKGIKTLIESYIATMRTVKINTTSHKIDVESRVSLASFNRYKRVNLDSLSYKNNHPLPPELQK</sequence>
<protein>
    <submittedName>
        <fullName evidence="1">Uncharacterized protein</fullName>
    </submittedName>
</protein>
<organism evidence="1">
    <name type="scientific">marine sediment metagenome</name>
    <dbReference type="NCBI Taxonomy" id="412755"/>
    <lineage>
        <taxon>unclassified sequences</taxon>
        <taxon>metagenomes</taxon>
        <taxon>ecological metagenomes</taxon>
    </lineage>
</organism>
<evidence type="ECO:0000313" key="1">
    <source>
        <dbReference type="EMBL" id="KKL73291.1"/>
    </source>
</evidence>
<comment type="caution">
    <text evidence="1">The sequence shown here is derived from an EMBL/GenBank/DDBJ whole genome shotgun (WGS) entry which is preliminary data.</text>
</comment>
<dbReference type="AlphaFoldDB" id="A0A0F9F4B4"/>
<gene>
    <name evidence="1" type="ORF">LCGC14_2076390</name>
</gene>
<accession>A0A0F9F4B4</accession>
<dbReference type="EMBL" id="LAZR01025005">
    <property type="protein sequence ID" value="KKL73291.1"/>
    <property type="molecule type" value="Genomic_DNA"/>
</dbReference>
<name>A0A0F9F4B4_9ZZZZ</name>
<reference evidence="1" key="1">
    <citation type="journal article" date="2015" name="Nature">
        <title>Complex archaea that bridge the gap between prokaryotes and eukaryotes.</title>
        <authorList>
            <person name="Spang A."/>
            <person name="Saw J.H."/>
            <person name="Jorgensen S.L."/>
            <person name="Zaremba-Niedzwiedzka K."/>
            <person name="Martijn J."/>
            <person name="Lind A.E."/>
            <person name="van Eijk R."/>
            <person name="Schleper C."/>
            <person name="Guy L."/>
            <person name="Ettema T.J."/>
        </authorList>
    </citation>
    <scope>NUCLEOTIDE SEQUENCE</scope>
</reference>